<evidence type="ECO:0000313" key="1">
    <source>
        <dbReference type="EMBL" id="TLF82570.1"/>
    </source>
</evidence>
<accession>A0A5R8P062</accession>
<organism evidence="1 2">
    <name type="scientific">Nocardia cyriacigeorgica</name>
    <dbReference type="NCBI Taxonomy" id="135487"/>
    <lineage>
        <taxon>Bacteria</taxon>
        <taxon>Bacillati</taxon>
        <taxon>Actinomycetota</taxon>
        <taxon>Actinomycetes</taxon>
        <taxon>Mycobacteriales</taxon>
        <taxon>Nocardiaceae</taxon>
        <taxon>Nocardia</taxon>
    </lineage>
</organism>
<dbReference type="RefSeq" id="WP_138446166.1">
    <property type="nucleotide sequence ID" value="NZ_VBUT01000001.1"/>
</dbReference>
<comment type="caution">
    <text evidence="1">The sequence shown here is derived from an EMBL/GenBank/DDBJ whole genome shotgun (WGS) entry which is preliminary data.</text>
</comment>
<protein>
    <submittedName>
        <fullName evidence="1">Uncharacterized protein</fullName>
    </submittedName>
</protein>
<proteinExistence type="predicted"/>
<sequence length="115" mass="13058">MTGWWMFGCFAGFALSAVCIVAAGLWWPVDIPEGRSVADIRWRLAWEERQSRMEYAMWPAGFPHDAPERPMGLVEAHRTMQRHRGCRVDECARKAAAWEVLVAAGRIKPDSGRSK</sequence>
<name>A0A5R8P062_9NOCA</name>
<reference evidence="1 2" key="1">
    <citation type="submission" date="2019-05" db="EMBL/GenBank/DDBJ databases">
        <title>Genomes sequences of two Nocardia cyriacigeorgica environmental isolates, type strains Nocardia asteroides ATCC 19247 and Nocardia cyriacigeorgica DSM 44484.</title>
        <authorList>
            <person name="Vautrin F."/>
            <person name="Bergeron E."/>
            <person name="Dubost A."/>
            <person name="Abrouk D."/>
            <person name="Rodriguez Nava V."/>
            <person name="Pujic P."/>
        </authorList>
    </citation>
    <scope>NUCLEOTIDE SEQUENCE [LARGE SCALE GENOMIC DNA]</scope>
    <source>
        <strain evidence="1 2">EML 446</strain>
    </source>
</reference>
<gene>
    <name evidence="1" type="ORF">FEK34_02210</name>
</gene>
<dbReference type="Proteomes" id="UP000306378">
    <property type="component" value="Unassembled WGS sequence"/>
</dbReference>
<evidence type="ECO:0000313" key="2">
    <source>
        <dbReference type="Proteomes" id="UP000306378"/>
    </source>
</evidence>
<dbReference type="AlphaFoldDB" id="A0A5R8P062"/>
<dbReference type="EMBL" id="VBUT01000001">
    <property type="protein sequence ID" value="TLF82570.1"/>
    <property type="molecule type" value="Genomic_DNA"/>
</dbReference>